<proteinExistence type="predicted"/>
<organism evidence="2 3">
    <name type="scientific">Rhizobium deserti</name>
    <dbReference type="NCBI Taxonomy" id="2547961"/>
    <lineage>
        <taxon>Bacteria</taxon>
        <taxon>Pseudomonadati</taxon>
        <taxon>Pseudomonadota</taxon>
        <taxon>Alphaproteobacteria</taxon>
        <taxon>Hyphomicrobiales</taxon>
        <taxon>Rhizobiaceae</taxon>
        <taxon>Rhizobium/Agrobacterium group</taxon>
        <taxon>Rhizobium</taxon>
    </lineage>
</organism>
<sequence>MADLGNDPGAMLGVWAAKMFGATAGAGISLIYLLPRSRREAASRFMTGISCGLIFGAPTGLWLEARLGIAGLLSGPEMMLAGSACASLCAWWALGVLARLAHRYGARPSNGG</sequence>
<reference evidence="2 3" key="1">
    <citation type="submission" date="2019-03" db="EMBL/GenBank/DDBJ databases">
        <title>Rhizobium sp. nov., an bacterium isolated from biocrust in Mu Us Desert.</title>
        <authorList>
            <person name="Lixiong L."/>
        </authorList>
    </citation>
    <scope>NUCLEOTIDE SEQUENCE [LARGE SCALE GENOMIC DNA]</scope>
    <source>
        <strain evidence="2 3">SPY-1</strain>
    </source>
</reference>
<evidence type="ECO:0000313" key="3">
    <source>
        <dbReference type="Proteomes" id="UP000295238"/>
    </source>
</evidence>
<dbReference type="AlphaFoldDB" id="A0A4R5UKA3"/>
<dbReference type="OrthoDB" id="7906947at2"/>
<evidence type="ECO:0000256" key="1">
    <source>
        <dbReference type="SAM" id="Phobius"/>
    </source>
</evidence>
<feature type="transmembrane region" description="Helical" evidence="1">
    <location>
        <begin position="45"/>
        <end position="63"/>
    </location>
</feature>
<dbReference type="Proteomes" id="UP000295238">
    <property type="component" value="Unassembled WGS sequence"/>
</dbReference>
<keyword evidence="1" id="KW-1133">Transmembrane helix</keyword>
<accession>A0A4R5UKA3</accession>
<protein>
    <submittedName>
        <fullName evidence="2">Uncharacterized protein</fullName>
    </submittedName>
</protein>
<keyword evidence="1" id="KW-0812">Transmembrane</keyword>
<dbReference type="RefSeq" id="WP_133316011.1">
    <property type="nucleotide sequence ID" value="NZ_SMTL01000002.1"/>
</dbReference>
<comment type="caution">
    <text evidence="2">The sequence shown here is derived from an EMBL/GenBank/DDBJ whole genome shotgun (WGS) entry which is preliminary data.</text>
</comment>
<evidence type="ECO:0000313" key="2">
    <source>
        <dbReference type="EMBL" id="TDK37244.1"/>
    </source>
</evidence>
<keyword evidence="3" id="KW-1185">Reference proteome</keyword>
<dbReference type="Pfam" id="PF19602">
    <property type="entry name" value="DUF6107"/>
    <property type="match status" value="1"/>
</dbReference>
<keyword evidence="1" id="KW-0472">Membrane</keyword>
<gene>
    <name evidence="2" type="ORF">E2F50_10175</name>
</gene>
<dbReference type="EMBL" id="SMTL01000002">
    <property type="protein sequence ID" value="TDK37244.1"/>
    <property type="molecule type" value="Genomic_DNA"/>
</dbReference>
<dbReference type="InterPro" id="IPR046089">
    <property type="entry name" value="DUF6107"/>
</dbReference>
<name>A0A4R5UKA3_9HYPH</name>
<feature type="transmembrane region" description="Helical" evidence="1">
    <location>
        <begin position="78"/>
        <end position="98"/>
    </location>
</feature>
<feature type="transmembrane region" description="Helical" evidence="1">
    <location>
        <begin position="12"/>
        <end position="33"/>
    </location>
</feature>